<accession>A0ABP6L075</accession>
<evidence type="ECO:0000313" key="2">
    <source>
        <dbReference type="Proteomes" id="UP001499930"/>
    </source>
</evidence>
<gene>
    <name evidence="1" type="ORF">GCM10017559_63600</name>
</gene>
<reference evidence="2" key="1">
    <citation type="journal article" date="2019" name="Int. J. Syst. Evol. Microbiol.">
        <title>The Global Catalogue of Microorganisms (GCM) 10K type strain sequencing project: providing services to taxonomists for standard genome sequencing and annotation.</title>
        <authorList>
            <consortium name="The Broad Institute Genomics Platform"/>
            <consortium name="The Broad Institute Genome Sequencing Center for Infectious Disease"/>
            <person name="Wu L."/>
            <person name="Ma J."/>
        </authorList>
    </citation>
    <scope>NUCLEOTIDE SEQUENCE [LARGE SCALE GENOMIC DNA]</scope>
    <source>
        <strain evidence="2">JCM 3106</strain>
    </source>
</reference>
<dbReference type="EMBL" id="BAAAWD010000017">
    <property type="protein sequence ID" value="GAA3028498.1"/>
    <property type="molecule type" value="Genomic_DNA"/>
</dbReference>
<proteinExistence type="predicted"/>
<comment type="caution">
    <text evidence="1">The sequence shown here is derived from an EMBL/GenBank/DDBJ whole genome shotgun (WGS) entry which is preliminary data.</text>
</comment>
<dbReference type="Proteomes" id="UP001499930">
    <property type="component" value="Unassembled WGS sequence"/>
</dbReference>
<protein>
    <submittedName>
        <fullName evidence="1">Sigma factor-like helix-turn-helix DNA-binding protein</fullName>
    </submittedName>
</protein>
<organism evidence="1 2">
    <name type="scientific">Streptosporangium longisporum</name>
    <dbReference type="NCBI Taxonomy" id="46187"/>
    <lineage>
        <taxon>Bacteria</taxon>
        <taxon>Bacillati</taxon>
        <taxon>Actinomycetota</taxon>
        <taxon>Actinomycetes</taxon>
        <taxon>Streptosporangiales</taxon>
        <taxon>Streptosporangiaceae</taxon>
        <taxon>Streptosporangium</taxon>
    </lineage>
</organism>
<dbReference type="SUPFAM" id="SSF88659">
    <property type="entry name" value="Sigma3 and sigma4 domains of RNA polymerase sigma factors"/>
    <property type="match status" value="1"/>
</dbReference>
<sequence>MSTYIDTMSDTAQLASDAGSRDPAVGLRAVRALRTLVDRLEALQVENAREQGWSWQEIAHCLEVTRQAVHKKYAGGRGLLRRDR</sequence>
<keyword evidence="2" id="KW-1185">Reference proteome</keyword>
<name>A0ABP6L075_9ACTN</name>
<dbReference type="InterPro" id="IPR013324">
    <property type="entry name" value="RNA_pol_sigma_r3/r4-like"/>
</dbReference>
<evidence type="ECO:0000313" key="1">
    <source>
        <dbReference type="EMBL" id="GAA3028498.1"/>
    </source>
</evidence>